<feature type="region of interest" description="Disordered" evidence="1">
    <location>
        <begin position="215"/>
        <end position="267"/>
    </location>
</feature>
<dbReference type="Pfam" id="PF20149">
    <property type="entry name" value="DUF6532"/>
    <property type="match status" value="1"/>
</dbReference>
<dbReference type="InterPro" id="IPR045341">
    <property type="entry name" value="DUF6532"/>
</dbReference>
<dbReference type="GeneID" id="19302509"/>
<dbReference type="AlphaFoldDB" id="S7RIH4"/>
<feature type="compositionally biased region" description="Polar residues" evidence="1">
    <location>
        <begin position="1"/>
        <end position="10"/>
    </location>
</feature>
<feature type="compositionally biased region" description="Basic residues" evidence="1">
    <location>
        <begin position="179"/>
        <end position="190"/>
    </location>
</feature>
<feature type="compositionally biased region" description="Basic and acidic residues" evidence="1">
    <location>
        <begin position="230"/>
        <end position="242"/>
    </location>
</feature>
<proteinExistence type="predicted"/>
<dbReference type="OMA" id="DNAVIHP"/>
<gene>
    <name evidence="3" type="ORF">GLOTRDRAFT_132511</name>
</gene>
<evidence type="ECO:0000313" key="3">
    <source>
        <dbReference type="EMBL" id="EPQ52399.1"/>
    </source>
</evidence>
<evidence type="ECO:0000313" key="4">
    <source>
        <dbReference type="Proteomes" id="UP000030669"/>
    </source>
</evidence>
<dbReference type="HOGENOM" id="CLU_759825_0_0_1"/>
<evidence type="ECO:0000259" key="2">
    <source>
        <dbReference type="Pfam" id="PF20149"/>
    </source>
</evidence>
<dbReference type="Proteomes" id="UP000030669">
    <property type="component" value="Unassembled WGS sequence"/>
</dbReference>
<dbReference type="KEGG" id="gtr:GLOTRDRAFT_132511"/>
<keyword evidence="4" id="KW-1185">Reference proteome</keyword>
<feature type="compositionally biased region" description="Basic and acidic residues" evidence="1">
    <location>
        <begin position="150"/>
        <end position="162"/>
    </location>
</feature>
<reference evidence="3 4" key="1">
    <citation type="journal article" date="2012" name="Science">
        <title>The Paleozoic origin of enzymatic lignin decomposition reconstructed from 31 fungal genomes.</title>
        <authorList>
            <person name="Floudas D."/>
            <person name="Binder M."/>
            <person name="Riley R."/>
            <person name="Barry K."/>
            <person name="Blanchette R.A."/>
            <person name="Henrissat B."/>
            <person name="Martinez A.T."/>
            <person name="Otillar R."/>
            <person name="Spatafora J.W."/>
            <person name="Yadav J.S."/>
            <person name="Aerts A."/>
            <person name="Benoit I."/>
            <person name="Boyd A."/>
            <person name="Carlson A."/>
            <person name="Copeland A."/>
            <person name="Coutinho P.M."/>
            <person name="de Vries R.P."/>
            <person name="Ferreira P."/>
            <person name="Findley K."/>
            <person name="Foster B."/>
            <person name="Gaskell J."/>
            <person name="Glotzer D."/>
            <person name="Gorecki P."/>
            <person name="Heitman J."/>
            <person name="Hesse C."/>
            <person name="Hori C."/>
            <person name="Igarashi K."/>
            <person name="Jurgens J.A."/>
            <person name="Kallen N."/>
            <person name="Kersten P."/>
            <person name="Kohler A."/>
            <person name="Kuees U."/>
            <person name="Kumar T.K.A."/>
            <person name="Kuo A."/>
            <person name="LaButti K."/>
            <person name="Larrondo L.F."/>
            <person name="Lindquist E."/>
            <person name="Ling A."/>
            <person name="Lombard V."/>
            <person name="Lucas S."/>
            <person name="Lundell T."/>
            <person name="Martin R."/>
            <person name="McLaughlin D.J."/>
            <person name="Morgenstern I."/>
            <person name="Morin E."/>
            <person name="Murat C."/>
            <person name="Nagy L.G."/>
            <person name="Nolan M."/>
            <person name="Ohm R.A."/>
            <person name="Patyshakuliyeva A."/>
            <person name="Rokas A."/>
            <person name="Ruiz-Duenas F.J."/>
            <person name="Sabat G."/>
            <person name="Salamov A."/>
            <person name="Samejima M."/>
            <person name="Schmutz J."/>
            <person name="Slot J.C."/>
            <person name="St John F."/>
            <person name="Stenlid J."/>
            <person name="Sun H."/>
            <person name="Sun S."/>
            <person name="Syed K."/>
            <person name="Tsang A."/>
            <person name="Wiebenga A."/>
            <person name="Young D."/>
            <person name="Pisabarro A."/>
            <person name="Eastwood D.C."/>
            <person name="Martin F."/>
            <person name="Cullen D."/>
            <person name="Grigoriev I.V."/>
            <person name="Hibbett D.S."/>
        </authorList>
    </citation>
    <scope>NUCLEOTIDE SEQUENCE [LARGE SCALE GENOMIC DNA]</scope>
    <source>
        <strain evidence="3 4">ATCC 11539</strain>
    </source>
</reference>
<accession>S7RIH4</accession>
<feature type="region of interest" description="Disordered" evidence="1">
    <location>
        <begin position="145"/>
        <end position="199"/>
    </location>
</feature>
<organism evidence="3 4">
    <name type="scientific">Gloeophyllum trabeum (strain ATCC 11539 / FP-39264 / Madison 617)</name>
    <name type="common">Brown rot fungus</name>
    <dbReference type="NCBI Taxonomy" id="670483"/>
    <lineage>
        <taxon>Eukaryota</taxon>
        <taxon>Fungi</taxon>
        <taxon>Dikarya</taxon>
        <taxon>Basidiomycota</taxon>
        <taxon>Agaricomycotina</taxon>
        <taxon>Agaricomycetes</taxon>
        <taxon>Gloeophyllales</taxon>
        <taxon>Gloeophyllaceae</taxon>
        <taxon>Gloeophyllum</taxon>
    </lineage>
</organism>
<feature type="domain" description="DUF6532" evidence="2">
    <location>
        <begin position="313"/>
        <end position="361"/>
    </location>
</feature>
<feature type="compositionally biased region" description="Polar residues" evidence="1">
    <location>
        <begin position="18"/>
        <end position="30"/>
    </location>
</feature>
<name>S7RIH4_GLOTA</name>
<evidence type="ECO:0000256" key="1">
    <source>
        <dbReference type="SAM" id="MobiDB-lite"/>
    </source>
</evidence>
<feature type="non-terminal residue" evidence="3">
    <location>
        <position position="365"/>
    </location>
</feature>
<feature type="region of interest" description="Disordered" evidence="1">
    <location>
        <begin position="1"/>
        <end position="37"/>
    </location>
</feature>
<sequence length="365" mass="39481">MPRKTSNAIPTQPPHTDVSPTLASTGNAQGTVPPVTIMNTRGRRGASLATVPVASSVTTVQALGTADETSIPATRSGRRVTMTAKKADAVNDKQEKANAATKKAQVTALRARQANEEASIESEEEYADNTISKVNAVNQFTFTPAVGIEEQPRRPRINHRDNTGITDENEEPGSPRQPKPPKRTLVRRAGHVPPGGRIAHIWDDYDDEAVPMAARSNARERPGTPHPSRHRDVDALPYHEHGQPLTRHGSEDVPAPRSSPASTAKMRARPETIAIETTHVVKKQKMTMSGSGSRGRLTAGDFSMLEQSLLVVAQRHYRSLIATDWPYPDLTEATTYAKDAWAKACSGKNVSVALTDGLSTLVHLT</sequence>
<protein>
    <recommendedName>
        <fullName evidence="2">DUF6532 domain-containing protein</fullName>
    </recommendedName>
</protein>
<dbReference type="EMBL" id="KB469308">
    <property type="protein sequence ID" value="EPQ52399.1"/>
    <property type="molecule type" value="Genomic_DNA"/>
</dbReference>
<dbReference type="RefSeq" id="XP_007869547.1">
    <property type="nucleotide sequence ID" value="XM_007871356.1"/>
</dbReference>